<evidence type="ECO:0000313" key="5">
    <source>
        <dbReference type="Proteomes" id="UP001159427"/>
    </source>
</evidence>
<comment type="caution">
    <text evidence="3">The sequence shown here is derived from an EMBL/GenBank/DDBJ whole genome shotgun (WGS) entry which is preliminary data.</text>
</comment>
<feature type="coiled-coil region" evidence="1">
    <location>
        <begin position="74"/>
        <end position="101"/>
    </location>
</feature>
<evidence type="ECO:0000256" key="2">
    <source>
        <dbReference type="SAM" id="MobiDB-lite"/>
    </source>
</evidence>
<organism evidence="3 5">
    <name type="scientific">Porites evermanni</name>
    <dbReference type="NCBI Taxonomy" id="104178"/>
    <lineage>
        <taxon>Eukaryota</taxon>
        <taxon>Metazoa</taxon>
        <taxon>Cnidaria</taxon>
        <taxon>Anthozoa</taxon>
        <taxon>Hexacorallia</taxon>
        <taxon>Scleractinia</taxon>
        <taxon>Fungiina</taxon>
        <taxon>Poritidae</taxon>
        <taxon>Porites</taxon>
    </lineage>
</organism>
<protein>
    <submittedName>
        <fullName evidence="3">Uncharacterized protein</fullName>
    </submittedName>
</protein>
<feature type="region of interest" description="Disordered" evidence="2">
    <location>
        <begin position="132"/>
        <end position="151"/>
    </location>
</feature>
<feature type="compositionally biased region" description="Basic residues" evidence="2">
    <location>
        <begin position="132"/>
        <end position="142"/>
    </location>
</feature>
<keyword evidence="1" id="KW-0175">Coiled coil</keyword>
<keyword evidence="5" id="KW-1185">Reference proteome</keyword>
<dbReference type="EMBL" id="CALNXI010002948">
    <property type="protein sequence ID" value="CAH3191532.1"/>
    <property type="molecule type" value="Genomic_DNA"/>
</dbReference>
<proteinExistence type="predicted"/>
<gene>
    <name evidence="4" type="ORF">PEVE_00022027</name>
    <name evidence="3" type="ORF">PEVE_00037095</name>
</gene>
<feature type="non-terminal residue" evidence="3">
    <location>
        <position position="151"/>
    </location>
</feature>
<evidence type="ECO:0000313" key="3">
    <source>
        <dbReference type="EMBL" id="CAH3017332.1"/>
    </source>
</evidence>
<dbReference type="Proteomes" id="UP001159427">
    <property type="component" value="Unassembled WGS sequence"/>
</dbReference>
<accession>A0ABN8LP66</accession>
<name>A0ABN8LP66_9CNID</name>
<reference evidence="3 5" key="1">
    <citation type="submission" date="2022-05" db="EMBL/GenBank/DDBJ databases">
        <authorList>
            <consortium name="Genoscope - CEA"/>
            <person name="William W."/>
        </authorList>
    </citation>
    <scope>NUCLEOTIDE SEQUENCE [LARGE SCALE GENOMIC DNA]</scope>
</reference>
<evidence type="ECO:0000256" key="1">
    <source>
        <dbReference type="SAM" id="Coils"/>
    </source>
</evidence>
<evidence type="ECO:0000313" key="4">
    <source>
        <dbReference type="EMBL" id="CAH3191532.1"/>
    </source>
</evidence>
<sequence>MYTVEVCNRYQTLQDLHGNEDANQMYENIMTAHEKAAEISVPVKAKIKQHVPWENENIIEKREMVKNAYEVSLRRNTRSSAVKLEEAKQELQESYDREQEKYVNEKIHAITDAIQHQKSGLAWETVNEFTRRKGTNRGRIKAKSPEDRVSK</sequence>
<dbReference type="EMBL" id="CALNXI010000060">
    <property type="protein sequence ID" value="CAH3017332.1"/>
    <property type="molecule type" value="Genomic_DNA"/>
</dbReference>